<dbReference type="OrthoDB" id="713921at2"/>
<evidence type="ECO:0000313" key="3">
    <source>
        <dbReference type="Proteomes" id="UP000184339"/>
    </source>
</evidence>
<organism evidence="2 3">
    <name type="scientific">Duganella sacchari</name>
    <dbReference type="NCBI Taxonomy" id="551987"/>
    <lineage>
        <taxon>Bacteria</taxon>
        <taxon>Pseudomonadati</taxon>
        <taxon>Pseudomonadota</taxon>
        <taxon>Betaproteobacteria</taxon>
        <taxon>Burkholderiales</taxon>
        <taxon>Oxalobacteraceae</taxon>
        <taxon>Telluria group</taxon>
        <taxon>Duganella</taxon>
    </lineage>
</organism>
<evidence type="ECO:0008006" key="4">
    <source>
        <dbReference type="Google" id="ProtNLM"/>
    </source>
</evidence>
<dbReference type="EMBL" id="FRCX01000008">
    <property type="protein sequence ID" value="SHN36598.1"/>
    <property type="molecule type" value="Genomic_DNA"/>
</dbReference>
<evidence type="ECO:0000313" key="2">
    <source>
        <dbReference type="EMBL" id="SHN36598.1"/>
    </source>
</evidence>
<feature type="transmembrane region" description="Helical" evidence="1">
    <location>
        <begin position="133"/>
        <end position="153"/>
    </location>
</feature>
<name>A0A1M7QXG6_9BURK</name>
<evidence type="ECO:0000256" key="1">
    <source>
        <dbReference type="SAM" id="Phobius"/>
    </source>
</evidence>
<dbReference type="STRING" id="551987.SAMN05192549_108200"/>
<sequence length="162" mass="17538">MIYGLTYLGVMHTLISLVAVGAALASFVRDQRIDPASALGKVYVWTTVLTCVTGFGIYQHGGFGKPHMLGIITLLVLGLAWLADRGRFGRRSVQISTISYSLTFFFHLVPAVTETSTRLPLGAPWLPNAEAPALQAITGVMFLLLLVGVTLQLRRLKAQPQA</sequence>
<keyword evidence="1" id="KW-0812">Transmembrane</keyword>
<dbReference type="Proteomes" id="UP000184339">
    <property type="component" value="Unassembled WGS sequence"/>
</dbReference>
<reference evidence="3" key="1">
    <citation type="submission" date="2016-11" db="EMBL/GenBank/DDBJ databases">
        <authorList>
            <person name="Varghese N."/>
            <person name="Submissions S."/>
        </authorList>
    </citation>
    <scope>NUCLEOTIDE SEQUENCE [LARGE SCALE GENOMIC DNA]</scope>
    <source>
        <strain evidence="3">Sac-22</strain>
    </source>
</reference>
<protein>
    <recommendedName>
        <fullName evidence="4">DUF2306 domain-containing protein</fullName>
    </recommendedName>
</protein>
<gene>
    <name evidence="2" type="ORF">SAMN05192549_108200</name>
</gene>
<dbReference type="AlphaFoldDB" id="A0A1M7QXG6"/>
<keyword evidence="1" id="KW-1133">Transmembrane helix</keyword>
<dbReference type="RefSeq" id="WP_072786977.1">
    <property type="nucleotide sequence ID" value="NZ_FRCX01000008.1"/>
</dbReference>
<feature type="transmembrane region" description="Helical" evidence="1">
    <location>
        <begin position="95"/>
        <end position="113"/>
    </location>
</feature>
<feature type="transmembrane region" description="Helical" evidence="1">
    <location>
        <begin position="6"/>
        <end position="28"/>
    </location>
</feature>
<keyword evidence="1" id="KW-0472">Membrane</keyword>
<feature type="transmembrane region" description="Helical" evidence="1">
    <location>
        <begin position="66"/>
        <end position="83"/>
    </location>
</feature>
<accession>A0A1M7QXG6</accession>
<keyword evidence="3" id="KW-1185">Reference proteome</keyword>
<feature type="transmembrane region" description="Helical" evidence="1">
    <location>
        <begin position="40"/>
        <end position="60"/>
    </location>
</feature>
<proteinExistence type="predicted"/>